<dbReference type="eggNOG" id="arCOG00922">
    <property type="taxonomic scope" value="Archaea"/>
</dbReference>
<dbReference type="KEGG" id="nev:NTE_00929"/>
<reference evidence="5 6" key="1">
    <citation type="journal article" date="2014" name="PLoS ONE">
        <title>Genome Sequence of Candidatus Nitrososphaera evergladensis from Group I.1b Enriched from Everglades Soil Reveals Novel Genomic Features of the Ammonia-Oxidizing Archaea.</title>
        <authorList>
            <person name="Zhalnina K.V."/>
            <person name="Dias R."/>
            <person name="Leonard M.T."/>
            <person name="Dorr de Quadros P."/>
            <person name="Camargo F.A."/>
            <person name="Drew J.C."/>
            <person name="Farmerie W.G."/>
            <person name="Daroub S.H."/>
            <person name="Triplett E.W."/>
        </authorList>
    </citation>
    <scope>NUCLEOTIDE SEQUENCE [LARGE SCALE GENOMIC DNA]</scope>
    <source>
        <strain evidence="5 6">SR1</strain>
    </source>
</reference>
<dbReference type="GO" id="GO:0005886">
    <property type="term" value="C:plasma membrane"/>
    <property type="evidence" value="ECO:0007669"/>
    <property type="project" value="TreeGrafter"/>
</dbReference>
<protein>
    <submittedName>
        <fullName evidence="5">ABC-type antimicrobial peptide transport system, ATPase component</fullName>
    </submittedName>
</protein>
<keyword evidence="6" id="KW-1185">Reference proteome</keyword>
<dbReference type="Proteomes" id="UP000028194">
    <property type="component" value="Chromosome"/>
</dbReference>
<evidence type="ECO:0000313" key="6">
    <source>
        <dbReference type="Proteomes" id="UP000028194"/>
    </source>
</evidence>
<dbReference type="SMART" id="SM00382">
    <property type="entry name" value="AAA"/>
    <property type="match status" value="1"/>
</dbReference>
<evidence type="ECO:0000259" key="4">
    <source>
        <dbReference type="PROSITE" id="PS50893"/>
    </source>
</evidence>
<dbReference type="InterPro" id="IPR003439">
    <property type="entry name" value="ABC_transporter-like_ATP-bd"/>
</dbReference>
<evidence type="ECO:0000313" key="5">
    <source>
        <dbReference type="EMBL" id="AIF83005.1"/>
    </source>
</evidence>
<evidence type="ECO:0000256" key="2">
    <source>
        <dbReference type="ARBA" id="ARBA00022741"/>
    </source>
</evidence>
<dbReference type="OrthoDB" id="31298at2157"/>
<dbReference type="PANTHER" id="PTHR24220:SF86">
    <property type="entry name" value="ABC TRANSPORTER ABCH.1"/>
    <property type="match status" value="1"/>
</dbReference>
<dbReference type="Gene3D" id="3.40.50.300">
    <property type="entry name" value="P-loop containing nucleotide triphosphate hydrolases"/>
    <property type="match status" value="1"/>
</dbReference>
<dbReference type="InterPro" id="IPR003593">
    <property type="entry name" value="AAA+_ATPase"/>
</dbReference>
<name>A0A075MPD4_9ARCH</name>
<dbReference type="GO" id="GO:0005524">
    <property type="term" value="F:ATP binding"/>
    <property type="evidence" value="ECO:0007669"/>
    <property type="project" value="UniProtKB-KW"/>
</dbReference>
<dbReference type="GO" id="GO:0022857">
    <property type="term" value="F:transmembrane transporter activity"/>
    <property type="evidence" value="ECO:0007669"/>
    <property type="project" value="TreeGrafter"/>
</dbReference>
<dbReference type="RefSeq" id="WP_148699860.1">
    <property type="nucleotide sequence ID" value="NZ_CP007174.1"/>
</dbReference>
<dbReference type="GO" id="GO:0016887">
    <property type="term" value="F:ATP hydrolysis activity"/>
    <property type="evidence" value="ECO:0007669"/>
    <property type="project" value="InterPro"/>
</dbReference>
<evidence type="ECO:0000256" key="1">
    <source>
        <dbReference type="ARBA" id="ARBA00022448"/>
    </source>
</evidence>
<feature type="domain" description="ABC transporter" evidence="4">
    <location>
        <begin position="22"/>
        <end position="246"/>
    </location>
</feature>
<dbReference type="AlphaFoldDB" id="A0A075MPD4"/>
<dbReference type="STRING" id="1459636.NTE_00929"/>
<dbReference type="InterPro" id="IPR017871">
    <property type="entry name" value="ABC_transporter-like_CS"/>
</dbReference>
<dbReference type="FunFam" id="3.40.50.300:FF:000032">
    <property type="entry name" value="Export ABC transporter ATP-binding protein"/>
    <property type="match status" value="1"/>
</dbReference>
<dbReference type="Pfam" id="PF00005">
    <property type="entry name" value="ABC_tran"/>
    <property type="match status" value="1"/>
</dbReference>
<proteinExistence type="predicted"/>
<dbReference type="InterPro" id="IPR015854">
    <property type="entry name" value="ABC_transpr_LolD-like"/>
</dbReference>
<dbReference type="SUPFAM" id="SSF52540">
    <property type="entry name" value="P-loop containing nucleoside triphosphate hydrolases"/>
    <property type="match status" value="1"/>
</dbReference>
<dbReference type="EMBL" id="CP007174">
    <property type="protein sequence ID" value="AIF83005.1"/>
    <property type="molecule type" value="Genomic_DNA"/>
</dbReference>
<organism evidence="5 6">
    <name type="scientific">Candidatus Nitrososphaera evergladensis SR1</name>
    <dbReference type="NCBI Taxonomy" id="1459636"/>
    <lineage>
        <taxon>Archaea</taxon>
        <taxon>Nitrososphaerota</taxon>
        <taxon>Nitrososphaeria</taxon>
        <taxon>Nitrososphaerales</taxon>
        <taxon>Nitrososphaeraceae</taxon>
        <taxon>Nitrososphaera</taxon>
    </lineage>
</organism>
<dbReference type="PROSITE" id="PS50893">
    <property type="entry name" value="ABC_TRANSPORTER_2"/>
    <property type="match status" value="1"/>
</dbReference>
<keyword evidence="1" id="KW-0813">Transport</keyword>
<dbReference type="InterPro" id="IPR017911">
    <property type="entry name" value="MacB-like_ATP-bd"/>
</dbReference>
<keyword evidence="2" id="KW-0547">Nucleotide-binding</keyword>
<dbReference type="PANTHER" id="PTHR24220">
    <property type="entry name" value="IMPORT ATP-BINDING PROTEIN"/>
    <property type="match status" value="1"/>
</dbReference>
<accession>A0A075MPD4</accession>
<dbReference type="GeneID" id="41596764"/>
<dbReference type="GO" id="GO:0098796">
    <property type="term" value="C:membrane protein complex"/>
    <property type="evidence" value="ECO:0007669"/>
    <property type="project" value="UniProtKB-ARBA"/>
</dbReference>
<sequence>MTKPESDKAQDITAVQTNDIALEARDLYKVFDSAAGKVVALKHATFTVHKGEFVAIVGPSGSGKSTLLNLLGALDRPTSGKVIINGVDIFSLDDQEIATMRNKLIGFIFQSYNLINRTTVLRNVELPAIVMEIDKEERRNRALKVLEVLGIKDKANFKPTNLSGGQQQRVAIARSLMNNPAILLADEPTGNLDTKTGNEVFALLKMLSHKFRMTIVMVTHNPELAAATDRAIYVRDGGIEKEVRNL</sequence>
<gene>
    <name evidence="5" type="ORF">NTE_00929</name>
</gene>
<dbReference type="InterPro" id="IPR027417">
    <property type="entry name" value="P-loop_NTPase"/>
</dbReference>
<evidence type="ECO:0000256" key="3">
    <source>
        <dbReference type="ARBA" id="ARBA00022840"/>
    </source>
</evidence>
<dbReference type="HOGENOM" id="CLU_000604_1_22_2"/>
<dbReference type="CDD" id="cd03255">
    <property type="entry name" value="ABC_MJ0796_LolCDE_FtsE"/>
    <property type="match status" value="1"/>
</dbReference>
<dbReference type="PROSITE" id="PS00211">
    <property type="entry name" value="ABC_TRANSPORTER_1"/>
    <property type="match status" value="1"/>
</dbReference>
<keyword evidence="3" id="KW-0067">ATP-binding</keyword>